<keyword evidence="2" id="KW-1185">Reference proteome</keyword>
<accession>A0A0K8P1W8</accession>
<evidence type="ECO:0000313" key="2">
    <source>
        <dbReference type="Proteomes" id="UP000037660"/>
    </source>
</evidence>
<dbReference type="EMBL" id="BBYR01000037">
    <property type="protein sequence ID" value="GAP36636.1"/>
    <property type="molecule type" value="Genomic_DNA"/>
</dbReference>
<protein>
    <submittedName>
        <fullName evidence="1">Uncharacterized protein</fullName>
    </submittedName>
</protein>
<reference evidence="2" key="1">
    <citation type="submission" date="2015-07" db="EMBL/GenBank/DDBJ databases">
        <title>Discovery of a poly(ethylene terephthalate assimilation.</title>
        <authorList>
            <person name="Yoshida S."/>
            <person name="Hiraga K."/>
            <person name="Takehana T."/>
            <person name="Taniguchi I."/>
            <person name="Yamaji H."/>
            <person name="Maeda Y."/>
            <person name="Toyohara K."/>
            <person name="Miyamoto K."/>
            <person name="Kimura Y."/>
            <person name="Oda K."/>
        </authorList>
    </citation>
    <scope>NUCLEOTIDE SEQUENCE [LARGE SCALE GENOMIC DNA]</scope>
    <source>
        <strain evidence="2">NBRC 110686 / TISTR 2288 / 201-F6</strain>
    </source>
</reference>
<sequence length="57" mass="6091">MNAEDFDVELTCPTCSRHFQAGVTELLARPIATCPCGQPVQVDVAALRESLGLDEGD</sequence>
<comment type="caution">
    <text evidence="1">The sequence shown here is derived from an EMBL/GenBank/DDBJ whole genome shotgun (WGS) entry which is preliminary data.</text>
</comment>
<proteinExistence type="predicted"/>
<gene>
    <name evidence="1" type="ORF">ISF6_2476</name>
</gene>
<dbReference type="AlphaFoldDB" id="A0A0K8P1W8"/>
<dbReference type="OrthoDB" id="1787331at2"/>
<dbReference type="Proteomes" id="UP000037660">
    <property type="component" value="Unassembled WGS sequence"/>
</dbReference>
<name>A0A0K8P1W8_PISS1</name>
<reference evidence="1 2" key="2">
    <citation type="journal article" date="2016" name="Science">
        <title>A bacterium that degrades and assimilates poly(ethylene terephthalate).</title>
        <authorList>
            <person name="Yoshida S."/>
            <person name="Hiraga K."/>
            <person name="Takehana T."/>
            <person name="Taniguchi I."/>
            <person name="Yamaji H."/>
            <person name="Maeda Y."/>
            <person name="Toyohara K."/>
            <person name="Miyamoto K."/>
            <person name="Kimura Y."/>
            <person name="Oda K."/>
        </authorList>
    </citation>
    <scope>NUCLEOTIDE SEQUENCE [LARGE SCALE GENOMIC DNA]</scope>
    <source>
        <strain evidence="2">NBRC 110686 / TISTR 2288 / 201-F6</strain>
    </source>
</reference>
<organism evidence="1 2">
    <name type="scientific">Piscinibacter sakaiensis</name>
    <name type="common">Ideonella sakaiensis</name>
    <dbReference type="NCBI Taxonomy" id="1547922"/>
    <lineage>
        <taxon>Bacteria</taxon>
        <taxon>Pseudomonadati</taxon>
        <taxon>Pseudomonadota</taxon>
        <taxon>Betaproteobacteria</taxon>
        <taxon>Burkholderiales</taxon>
        <taxon>Sphaerotilaceae</taxon>
        <taxon>Piscinibacter</taxon>
    </lineage>
</organism>
<dbReference type="STRING" id="1547922.ISF6_2476"/>
<dbReference type="RefSeq" id="WP_157548935.1">
    <property type="nucleotide sequence ID" value="NZ_BBYR01000037.1"/>
</dbReference>
<evidence type="ECO:0000313" key="1">
    <source>
        <dbReference type="EMBL" id="GAP36636.1"/>
    </source>
</evidence>